<protein>
    <recommendedName>
        <fullName evidence="9">Ig-like domain-containing protein</fullName>
    </recommendedName>
</protein>
<feature type="domain" description="Ig-like" evidence="9">
    <location>
        <begin position="55"/>
        <end position="113"/>
    </location>
</feature>
<dbReference type="PANTHER" id="PTHR10075:SF37">
    <property type="entry name" value="ROUNDABOUT HOMOLOG 3"/>
    <property type="match status" value="1"/>
</dbReference>
<evidence type="ECO:0000313" key="11">
    <source>
        <dbReference type="Proteomes" id="UP000518266"/>
    </source>
</evidence>
<proteinExistence type="predicted"/>
<gene>
    <name evidence="10" type="ORF">F7725_020543</name>
</gene>
<reference evidence="10 11" key="1">
    <citation type="submission" date="2020-03" db="EMBL/GenBank/DDBJ databases">
        <title>Dissostichus mawsoni Genome sequencing and assembly.</title>
        <authorList>
            <person name="Park H."/>
        </authorList>
    </citation>
    <scope>NUCLEOTIDE SEQUENCE [LARGE SCALE GENOMIC DNA]</scope>
    <source>
        <strain evidence="10">DM0001</strain>
        <tissue evidence="10">Muscle</tissue>
    </source>
</reference>
<evidence type="ECO:0000256" key="5">
    <source>
        <dbReference type="ARBA" id="ARBA00022989"/>
    </source>
</evidence>
<dbReference type="GO" id="GO:0070593">
    <property type="term" value="P:dendrite self-avoidance"/>
    <property type="evidence" value="ECO:0007669"/>
    <property type="project" value="TreeGrafter"/>
</dbReference>
<dbReference type="GO" id="GO:0005886">
    <property type="term" value="C:plasma membrane"/>
    <property type="evidence" value="ECO:0007669"/>
    <property type="project" value="TreeGrafter"/>
</dbReference>
<dbReference type="SMART" id="SM00408">
    <property type="entry name" value="IGc2"/>
    <property type="match status" value="2"/>
</dbReference>
<dbReference type="Pfam" id="PF13927">
    <property type="entry name" value="Ig_3"/>
    <property type="match status" value="1"/>
</dbReference>
<dbReference type="InterPro" id="IPR013783">
    <property type="entry name" value="Ig-like_fold"/>
</dbReference>
<keyword evidence="7" id="KW-1015">Disulfide bond</keyword>
<dbReference type="SMART" id="SM00409">
    <property type="entry name" value="IG"/>
    <property type="match status" value="2"/>
</dbReference>
<keyword evidence="8" id="KW-0393">Immunoglobulin domain</keyword>
<dbReference type="InterPro" id="IPR003598">
    <property type="entry name" value="Ig_sub2"/>
</dbReference>
<feature type="domain" description="Ig-like" evidence="9">
    <location>
        <begin position="231"/>
        <end position="269"/>
    </location>
</feature>
<dbReference type="GO" id="GO:0007156">
    <property type="term" value="P:homophilic cell adhesion via plasma membrane adhesion molecules"/>
    <property type="evidence" value="ECO:0007669"/>
    <property type="project" value="TreeGrafter"/>
</dbReference>
<accession>A0A7J5YDK7</accession>
<dbReference type="GO" id="GO:0098632">
    <property type="term" value="F:cell-cell adhesion mediator activity"/>
    <property type="evidence" value="ECO:0007669"/>
    <property type="project" value="TreeGrafter"/>
</dbReference>
<evidence type="ECO:0000256" key="1">
    <source>
        <dbReference type="ARBA" id="ARBA00004167"/>
    </source>
</evidence>
<dbReference type="AlphaFoldDB" id="A0A7J5YDK7"/>
<keyword evidence="11" id="KW-1185">Reference proteome</keyword>
<evidence type="ECO:0000256" key="4">
    <source>
        <dbReference type="ARBA" id="ARBA00022737"/>
    </source>
</evidence>
<dbReference type="InterPro" id="IPR013098">
    <property type="entry name" value="Ig_I-set"/>
</dbReference>
<dbReference type="GO" id="GO:0007411">
    <property type="term" value="P:axon guidance"/>
    <property type="evidence" value="ECO:0007669"/>
    <property type="project" value="TreeGrafter"/>
</dbReference>
<dbReference type="EMBL" id="JAAKFY010000013">
    <property type="protein sequence ID" value="KAF3847515.1"/>
    <property type="molecule type" value="Genomic_DNA"/>
</dbReference>
<evidence type="ECO:0000256" key="8">
    <source>
        <dbReference type="ARBA" id="ARBA00023319"/>
    </source>
</evidence>
<sequence>MKARVSRQKVTSLKEETTVWKIEKIEFSLPTNIIPLHYIIICSFSILGAHHAERPTFLRRPINQVVLEEETVEFRCQVQGDPQPNVRWRKDDGTFTCVAENRVGKLEASATLTVRAAPQFVIRPRDQIVAQGRTATFPCETKGNPQPAVFWQKEGNQVRADNLTQPSLICSFPTNRSSPAVASQCHPADLTISSVQRADAGYYICQALTVAGSILAKAQLEVTDVLTDRPPPIIRQGPSNQTLGADSVALLKCQASGDPIPSISWLKDGVNLLGKDARMSLQELGSLQIKTSSFQTLESTHVWPLAPAGKHHGVLTWKSKKQEE</sequence>
<keyword evidence="3" id="KW-0732">Signal</keyword>
<dbReference type="PROSITE" id="PS50835">
    <property type="entry name" value="IG_LIKE"/>
    <property type="match status" value="3"/>
</dbReference>
<dbReference type="Gene3D" id="2.60.40.10">
    <property type="entry name" value="Immunoglobulins"/>
    <property type="match status" value="4"/>
</dbReference>
<dbReference type="Proteomes" id="UP000518266">
    <property type="component" value="Unassembled WGS sequence"/>
</dbReference>
<dbReference type="Pfam" id="PF07679">
    <property type="entry name" value="I-set"/>
    <property type="match status" value="2"/>
</dbReference>
<dbReference type="InterPro" id="IPR036179">
    <property type="entry name" value="Ig-like_dom_sf"/>
</dbReference>
<feature type="domain" description="Ig-like" evidence="9">
    <location>
        <begin position="118"/>
        <end position="223"/>
    </location>
</feature>
<comment type="caution">
    <text evidence="10">The sequence shown here is derived from an EMBL/GenBank/DDBJ whole genome shotgun (WGS) entry which is preliminary data.</text>
</comment>
<organism evidence="10 11">
    <name type="scientific">Dissostichus mawsoni</name>
    <name type="common">Antarctic cod</name>
    <dbReference type="NCBI Taxonomy" id="36200"/>
    <lineage>
        <taxon>Eukaryota</taxon>
        <taxon>Metazoa</taxon>
        <taxon>Chordata</taxon>
        <taxon>Craniata</taxon>
        <taxon>Vertebrata</taxon>
        <taxon>Euteleostomi</taxon>
        <taxon>Actinopterygii</taxon>
        <taxon>Neopterygii</taxon>
        <taxon>Teleostei</taxon>
        <taxon>Neoteleostei</taxon>
        <taxon>Acanthomorphata</taxon>
        <taxon>Eupercaria</taxon>
        <taxon>Perciformes</taxon>
        <taxon>Notothenioidei</taxon>
        <taxon>Nototheniidae</taxon>
        <taxon>Dissostichus</taxon>
    </lineage>
</organism>
<keyword evidence="2" id="KW-0812">Transmembrane</keyword>
<dbReference type="GO" id="GO:0030424">
    <property type="term" value="C:axon"/>
    <property type="evidence" value="ECO:0007669"/>
    <property type="project" value="TreeGrafter"/>
</dbReference>
<evidence type="ECO:0000259" key="9">
    <source>
        <dbReference type="PROSITE" id="PS50835"/>
    </source>
</evidence>
<keyword evidence="5" id="KW-1133">Transmembrane helix</keyword>
<dbReference type="OrthoDB" id="428111at2759"/>
<evidence type="ECO:0000256" key="2">
    <source>
        <dbReference type="ARBA" id="ARBA00022692"/>
    </source>
</evidence>
<dbReference type="PANTHER" id="PTHR10075">
    <property type="entry name" value="BASIGIN RELATED"/>
    <property type="match status" value="1"/>
</dbReference>
<dbReference type="InterPro" id="IPR003599">
    <property type="entry name" value="Ig_sub"/>
</dbReference>
<evidence type="ECO:0000313" key="10">
    <source>
        <dbReference type="EMBL" id="KAF3847515.1"/>
    </source>
</evidence>
<name>A0A7J5YDK7_DISMA</name>
<evidence type="ECO:0000256" key="6">
    <source>
        <dbReference type="ARBA" id="ARBA00023136"/>
    </source>
</evidence>
<dbReference type="SUPFAM" id="SSF48726">
    <property type="entry name" value="Immunoglobulin"/>
    <property type="match status" value="3"/>
</dbReference>
<keyword evidence="6" id="KW-0472">Membrane</keyword>
<evidence type="ECO:0000256" key="7">
    <source>
        <dbReference type="ARBA" id="ARBA00023157"/>
    </source>
</evidence>
<keyword evidence="4" id="KW-0677">Repeat</keyword>
<dbReference type="InterPro" id="IPR007110">
    <property type="entry name" value="Ig-like_dom"/>
</dbReference>
<comment type="subcellular location">
    <subcellularLocation>
        <location evidence="1">Membrane</location>
        <topology evidence="1">Single-pass membrane protein</topology>
    </subcellularLocation>
</comment>
<dbReference type="FunFam" id="2.60.40.10:FF:000008">
    <property type="entry name" value="roundabout homolog 2 isoform X2"/>
    <property type="match status" value="1"/>
</dbReference>
<evidence type="ECO:0000256" key="3">
    <source>
        <dbReference type="ARBA" id="ARBA00022729"/>
    </source>
</evidence>